<dbReference type="InterPro" id="IPR001314">
    <property type="entry name" value="Peptidase_S1A"/>
</dbReference>
<accession>A0AA47MPS7</accession>
<feature type="domain" description="Peptidase S1" evidence="9">
    <location>
        <begin position="70"/>
        <end position="304"/>
    </location>
</feature>
<dbReference type="InterPro" id="IPR018114">
    <property type="entry name" value="TRYPSIN_HIS"/>
</dbReference>
<dbReference type="InterPro" id="IPR001254">
    <property type="entry name" value="Trypsin_dom"/>
</dbReference>
<protein>
    <submittedName>
        <fullName evidence="10">Transmembrane protease serine 9</fullName>
    </submittedName>
</protein>
<keyword evidence="5" id="KW-1015">Disulfide bond</keyword>
<dbReference type="InterPro" id="IPR009003">
    <property type="entry name" value="Peptidase_S1_PA"/>
</dbReference>
<dbReference type="GO" id="GO:0004252">
    <property type="term" value="F:serine-type endopeptidase activity"/>
    <property type="evidence" value="ECO:0007669"/>
    <property type="project" value="InterPro"/>
</dbReference>
<feature type="compositionally biased region" description="Pro residues" evidence="7">
    <location>
        <begin position="912"/>
        <end position="923"/>
    </location>
</feature>
<dbReference type="InterPro" id="IPR043504">
    <property type="entry name" value="Peptidase_S1_PA_chymotrypsin"/>
</dbReference>
<sequence length="953" mass="101727">MTGLKMLWVTVLLLVQQAYSQLDAIKLKCSRECRLVCLRGTAAAEVHKSHCSSFFEPFSVCGRPPLNTRIVGGEDAPLGSWPWQASLTSDGGHFCGGSLITNNFVLTAAHCFFPSTDVEGYAVVLGRQSQENSNPNEVSRNIAEIIIHPEYDTFSGDNDICLLRLSSPVEFTNYIMPICLAAQSSTIHAGTVSWVTGWGNINVGVSLPSPQNLQEVDVPVVGNRQCDCNYGEGTITDNMICAGLSTGGKDSCQGDSGGPLVSKQGNQWILIGVVSFGEGCAEAEFPGVYARVSPYNEWINSHITDNQPGFVLFTSVGTDSNFNVTCDGLSPAPTAAPIKLKCSRECRLVCLRGTAAAEVHKSHCCFSFFEPFSVCGRPPLNTRIVGGEDAPLGSWPWQASLTSDGGHFCGGSLINNNFVLTAAHCFFPSTDVEGYAVVLGHQSQENSNPNEVSLNISEIIIHPEYNPSGYDNDICLLRLSSPVEFTNYIMPVCLAAQSSMIHAGTVSWVTGWGNINFGVPLPSPQNLQEVDVPVVGNRQCHCNYGEGTITDNMICARLSTGGKGACQGDSGGPLVSKQGNQWILIGVVSFSVGCAEPNFPTVYARVSPYNEWINSHVTDNQPGFVLFTSVGTDSDFSVTCDGLSPAPTAAPLTCGSAPLNSHGSGELVQSAGVWPWMASLQNNGSHVCGGSLVAANAVLSAAACFTVPVTTSNWSVVLGRSKHSGTNVFEVTLGVKSIKFSNLTGDNVALLILSGPVMLSDYIQPLCQDKGTVNFLNNSDCWLAGWGQGEGGEEETLQEFQTTVVDCGNASSSSDNFCTQAVTIRQGDTGGPLMCRSGSSWTQLAVLPITEDTRIRTVKSSTLTTFLRSSRYLRLLEENLGTLLSPAPRTPHHPHPHHPSPPHPHHPHPHHPSPPSPPPPLPPTTSQNSATSFPMALSTLLLLPSFYLFFSLI</sequence>
<dbReference type="Proteomes" id="UP001174136">
    <property type="component" value="Unassembled WGS sequence"/>
</dbReference>
<proteinExistence type="predicted"/>
<dbReference type="PANTHER" id="PTHR24252">
    <property type="entry name" value="ACROSIN-RELATED"/>
    <property type="match status" value="1"/>
</dbReference>
<dbReference type="EMBL" id="JAOPHQ010003148">
    <property type="protein sequence ID" value="KAK0144239.1"/>
    <property type="molecule type" value="Genomic_DNA"/>
</dbReference>
<dbReference type="PROSITE" id="PS00134">
    <property type="entry name" value="TRYPSIN_HIS"/>
    <property type="match status" value="2"/>
</dbReference>
<keyword evidence="2 8" id="KW-0732">Signal</keyword>
<evidence type="ECO:0000256" key="5">
    <source>
        <dbReference type="ARBA" id="ARBA00023157"/>
    </source>
</evidence>
<dbReference type="SMART" id="SM00020">
    <property type="entry name" value="Tryp_SPc"/>
    <property type="match status" value="3"/>
</dbReference>
<organism evidence="10 11">
    <name type="scientific">Merluccius polli</name>
    <name type="common">Benguela hake</name>
    <name type="synonym">Merluccius cadenati</name>
    <dbReference type="NCBI Taxonomy" id="89951"/>
    <lineage>
        <taxon>Eukaryota</taxon>
        <taxon>Metazoa</taxon>
        <taxon>Chordata</taxon>
        <taxon>Craniata</taxon>
        <taxon>Vertebrata</taxon>
        <taxon>Euteleostomi</taxon>
        <taxon>Actinopterygii</taxon>
        <taxon>Neopterygii</taxon>
        <taxon>Teleostei</taxon>
        <taxon>Neoteleostei</taxon>
        <taxon>Acanthomorphata</taxon>
        <taxon>Zeiogadaria</taxon>
        <taxon>Gadariae</taxon>
        <taxon>Gadiformes</taxon>
        <taxon>Gadoidei</taxon>
        <taxon>Merlucciidae</taxon>
        <taxon>Merluccius</taxon>
    </lineage>
</organism>
<keyword evidence="1 6" id="KW-0645">Protease</keyword>
<keyword evidence="4 6" id="KW-0720">Serine protease</keyword>
<evidence type="ECO:0000256" key="2">
    <source>
        <dbReference type="ARBA" id="ARBA00022729"/>
    </source>
</evidence>
<feature type="compositionally biased region" description="Basic residues" evidence="7">
    <location>
        <begin position="890"/>
        <end position="911"/>
    </location>
</feature>
<keyword evidence="11" id="KW-1185">Reference proteome</keyword>
<name>A0AA47MPS7_MERPO</name>
<keyword evidence="10" id="KW-0472">Membrane</keyword>
<keyword evidence="3 6" id="KW-0378">Hydrolase</keyword>
<gene>
    <name evidence="10" type="primary">TMPRSS9_2</name>
    <name evidence="10" type="ORF">N1851_017381</name>
</gene>
<feature type="region of interest" description="Disordered" evidence="7">
    <location>
        <begin position="883"/>
        <end position="930"/>
    </location>
</feature>
<reference evidence="10" key="1">
    <citation type="journal article" date="2023" name="Front. Mar. Sci.">
        <title>A new Merluccius polli reference genome to investigate the effects of global change in West African waters.</title>
        <authorList>
            <person name="Mateo J.L."/>
            <person name="Blanco-Fernandez C."/>
            <person name="Garcia-Vazquez E."/>
            <person name="Machado-Schiaffino G."/>
        </authorList>
    </citation>
    <scope>NUCLEOTIDE SEQUENCE</scope>
    <source>
        <strain evidence="10">C29</strain>
        <tissue evidence="10">Fin</tissue>
    </source>
</reference>
<evidence type="ECO:0000256" key="3">
    <source>
        <dbReference type="ARBA" id="ARBA00022801"/>
    </source>
</evidence>
<evidence type="ECO:0000256" key="1">
    <source>
        <dbReference type="ARBA" id="ARBA00022670"/>
    </source>
</evidence>
<comment type="caution">
    <text evidence="10">The sequence shown here is derived from an EMBL/GenBank/DDBJ whole genome shotgun (WGS) entry which is preliminary data.</text>
</comment>
<evidence type="ECO:0000256" key="7">
    <source>
        <dbReference type="SAM" id="MobiDB-lite"/>
    </source>
</evidence>
<evidence type="ECO:0000313" key="11">
    <source>
        <dbReference type="Proteomes" id="UP001174136"/>
    </source>
</evidence>
<dbReference type="PANTHER" id="PTHR24252:SF7">
    <property type="entry name" value="HYALIN"/>
    <property type="match status" value="1"/>
</dbReference>
<evidence type="ECO:0000256" key="6">
    <source>
        <dbReference type="RuleBase" id="RU363034"/>
    </source>
</evidence>
<dbReference type="FunFam" id="2.40.10.10:FF:000024">
    <property type="entry name" value="Serine protease 53"/>
    <property type="match status" value="1"/>
</dbReference>
<dbReference type="FunFam" id="2.40.10.10:FF:000057">
    <property type="entry name" value="Zgc:100868"/>
    <property type="match status" value="1"/>
</dbReference>
<feature type="domain" description="Peptidase S1" evidence="9">
    <location>
        <begin position="652"/>
        <end position="881"/>
    </location>
</feature>
<feature type="signal peptide" evidence="8">
    <location>
        <begin position="1"/>
        <end position="20"/>
    </location>
</feature>
<dbReference type="Gene3D" id="2.40.10.10">
    <property type="entry name" value="Trypsin-like serine proteases"/>
    <property type="match status" value="3"/>
</dbReference>
<dbReference type="CDD" id="cd00190">
    <property type="entry name" value="Tryp_SPc"/>
    <property type="match status" value="2"/>
</dbReference>
<evidence type="ECO:0000256" key="8">
    <source>
        <dbReference type="SAM" id="SignalP"/>
    </source>
</evidence>
<evidence type="ECO:0000259" key="9">
    <source>
        <dbReference type="PROSITE" id="PS50240"/>
    </source>
</evidence>
<dbReference type="AlphaFoldDB" id="A0AA47MPS7"/>
<dbReference type="SUPFAM" id="SSF50494">
    <property type="entry name" value="Trypsin-like serine proteases"/>
    <property type="match status" value="3"/>
</dbReference>
<dbReference type="Pfam" id="PF00089">
    <property type="entry name" value="Trypsin"/>
    <property type="match status" value="3"/>
</dbReference>
<dbReference type="PRINTS" id="PR00722">
    <property type="entry name" value="CHYMOTRYPSIN"/>
</dbReference>
<feature type="domain" description="Peptidase S1" evidence="9">
    <location>
        <begin position="384"/>
        <end position="618"/>
    </location>
</feature>
<dbReference type="InterPro" id="IPR033116">
    <property type="entry name" value="TRYPSIN_SER"/>
</dbReference>
<evidence type="ECO:0000313" key="10">
    <source>
        <dbReference type="EMBL" id="KAK0144239.1"/>
    </source>
</evidence>
<dbReference type="GO" id="GO:0006508">
    <property type="term" value="P:proteolysis"/>
    <property type="evidence" value="ECO:0007669"/>
    <property type="project" value="UniProtKB-KW"/>
</dbReference>
<dbReference type="PROSITE" id="PS50240">
    <property type="entry name" value="TRYPSIN_DOM"/>
    <property type="match status" value="3"/>
</dbReference>
<keyword evidence="10" id="KW-0812">Transmembrane</keyword>
<dbReference type="PROSITE" id="PS00135">
    <property type="entry name" value="TRYPSIN_SER"/>
    <property type="match status" value="2"/>
</dbReference>
<evidence type="ECO:0000256" key="4">
    <source>
        <dbReference type="ARBA" id="ARBA00022825"/>
    </source>
</evidence>
<feature type="chain" id="PRO_5041339902" evidence="8">
    <location>
        <begin position="21"/>
        <end position="953"/>
    </location>
</feature>